<dbReference type="AlphaFoldDB" id="A0A061RCA8"/>
<dbReference type="GO" id="GO:0003743">
    <property type="term" value="F:translation initiation factor activity"/>
    <property type="evidence" value="ECO:0007669"/>
    <property type="project" value="UniProtKB-KW"/>
</dbReference>
<protein>
    <submittedName>
        <fullName evidence="3">Transcription initiation factor TFIIE subunit beta</fullName>
    </submittedName>
</protein>
<feature type="compositionally biased region" description="Basic residues" evidence="1">
    <location>
        <begin position="204"/>
        <end position="213"/>
    </location>
</feature>
<dbReference type="InterPro" id="IPR016656">
    <property type="entry name" value="TFIIE-bsu"/>
</dbReference>
<evidence type="ECO:0000259" key="2">
    <source>
        <dbReference type="Pfam" id="PF18121"/>
    </source>
</evidence>
<feature type="compositionally biased region" description="Basic and acidic residues" evidence="1">
    <location>
        <begin position="193"/>
        <end position="203"/>
    </location>
</feature>
<dbReference type="PANTHER" id="PTHR12716:SF8">
    <property type="entry name" value="TRANSCRIPTION INITIATION FACTOR IIE SUBUNIT BETA"/>
    <property type="match status" value="1"/>
</dbReference>
<feature type="non-terminal residue" evidence="3">
    <location>
        <position position="1"/>
    </location>
</feature>
<dbReference type="InterPro" id="IPR040501">
    <property type="entry name" value="TFA2_Winged_2"/>
</dbReference>
<dbReference type="Pfam" id="PF18121">
    <property type="entry name" value="TFA2_Winged_2"/>
    <property type="match status" value="1"/>
</dbReference>
<keyword evidence="3" id="KW-0648">Protein biosynthesis</keyword>
<evidence type="ECO:0000313" key="3">
    <source>
        <dbReference type="EMBL" id="JAC68295.1"/>
    </source>
</evidence>
<dbReference type="GO" id="GO:0001097">
    <property type="term" value="F:TFIIH-class transcription factor complex binding"/>
    <property type="evidence" value="ECO:0007669"/>
    <property type="project" value="TreeGrafter"/>
</dbReference>
<name>A0A061RCA8_9CHLO</name>
<feature type="region of interest" description="Disordered" evidence="1">
    <location>
        <begin position="1"/>
        <end position="27"/>
    </location>
</feature>
<accession>A0A061RCA8</accession>
<proteinExistence type="predicted"/>
<feature type="domain" description="TFA2 Winged helix" evidence="2">
    <location>
        <begin position="92"/>
        <end position="149"/>
    </location>
</feature>
<dbReference type="EMBL" id="GBEZ01018109">
    <property type="protein sequence ID" value="JAC68295.1"/>
    <property type="molecule type" value="Transcribed_RNA"/>
</dbReference>
<keyword evidence="3" id="KW-0396">Initiation factor</keyword>
<gene>
    <name evidence="3" type="primary">GTF2E2</name>
    <name evidence="3" type="ORF">TSPGSL018_9075</name>
</gene>
<reference evidence="3" key="1">
    <citation type="submission" date="2014-05" db="EMBL/GenBank/DDBJ databases">
        <title>The transcriptome of the halophilic microalga Tetraselmis sp. GSL018 isolated from the Great Salt Lake, Utah.</title>
        <authorList>
            <person name="Jinkerson R.E."/>
            <person name="D'Adamo S."/>
            <person name="Posewitz M.C."/>
        </authorList>
    </citation>
    <scope>NUCLEOTIDE SEQUENCE</scope>
    <source>
        <strain evidence="3">GSL018</strain>
    </source>
</reference>
<sequence>ATGKRTPAQLAQQEPPKPAQPKTERKAPLAKLVKDVLDCIIEAERGLGIDELERMSAVNIRSDPELHQLLEKHERIQVQNGIWQYKAKHDAKNKEELFRLIMAYPEGILASELDDAYNGVAEDIKKLKDEKRVIMIQQSDNGQQDVLFPCNPEIDVRLDEDILQLWNESFAKIDLEHFDAELKKAGLKPYPRKEKSVVDLTQKKERKKRKRQQRVFTNAHMLETPKE</sequence>
<organism evidence="3">
    <name type="scientific">Tetraselmis sp. GSL018</name>
    <dbReference type="NCBI Taxonomy" id="582737"/>
    <lineage>
        <taxon>Eukaryota</taxon>
        <taxon>Viridiplantae</taxon>
        <taxon>Chlorophyta</taxon>
        <taxon>core chlorophytes</taxon>
        <taxon>Chlorodendrophyceae</taxon>
        <taxon>Chlorodendrales</taxon>
        <taxon>Chlorodendraceae</taxon>
        <taxon>Tetraselmis</taxon>
    </lineage>
</organism>
<dbReference type="GO" id="GO:0006367">
    <property type="term" value="P:transcription initiation at RNA polymerase II promoter"/>
    <property type="evidence" value="ECO:0007669"/>
    <property type="project" value="InterPro"/>
</dbReference>
<dbReference type="PANTHER" id="PTHR12716">
    <property type="entry name" value="TRANSCRIPTION INITIATION FACTOR IIE, BETA SUBUNIT"/>
    <property type="match status" value="1"/>
</dbReference>
<dbReference type="GO" id="GO:0005673">
    <property type="term" value="C:transcription factor TFIIE complex"/>
    <property type="evidence" value="ECO:0007669"/>
    <property type="project" value="InterPro"/>
</dbReference>
<feature type="region of interest" description="Disordered" evidence="1">
    <location>
        <begin position="193"/>
        <end position="227"/>
    </location>
</feature>
<evidence type="ECO:0000256" key="1">
    <source>
        <dbReference type="SAM" id="MobiDB-lite"/>
    </source>
</evidence>